<feature type="region of interest" description="Disordered" evidence="1">
    <location>
        <begin position="294"/>
        <end position="313"/>
    </location>
</feature>
<evidence type="ECO:0000256" key="1">
    <source>
        <dbReference type="SAM" id="MobiDB-lite"/>
    </source>
</evidence>
<proteinExistence type="predicted"/>
<feature type="compositionally biased region" description="Basic and acidic residues" evidence="1">
    <location>
        <begin position="304"/>
        <end position="313"/>
    </location>
</feature>
<accession>A0A382BUT5</accession>
<name>A0A382BUT5_9ZZZZ</name>
<reference evidence="2" key="1">
    <citation type="submission" date="2018-05" db="EMBL/GenBank/DDBJ databases">
        <authorList>
            <person name="Lanie J.A."/>
            <person name="Ng W.-L."/>
            <person name="Kazmierczak K.M."/>
            <person name="Andrzejewski T.M."/>
            <person name="Davidsen T.M."/>
            <person name="Wayne K.J."/>
            <person name="Tettelin H."/>
            <person name="Glass J.I."/>
            <person name="Rusch D."/>
            <person name="Podicherti R."/>
            <person name="Tsui H.-C.T."/>
            <person name="Winkler M.E."/>
        </authorList>
    </citation>
    <scope>NUCLEOTIDE SEQUENCE</scope>
</reference>
<dbReference type="Pfam" id="PF05721">
    <property type="entry name" value="PhyH"/>
    <property type="match status" value="1"/>
</dbReference>
<dbReference type="SUPFAM" id="SSF51197">
    <property type="entry name" value="Clavaminate synthase-like"/>
    <property type="match status" value="1"/>
</dbReference>
<feature type="non-terminal residue" evidence="2">
    <location>
        <position position="1"/>
    </location>
</feature>
<dbReference type="GO" id="GO:0046872">
    <property type="term" value="F:metal ion binding"/>
    <property type="evidence" value="ECO:0007669"/>
    <property type="project" value="UniProtKB-ARBA"/>
</dbReference>
<feature type="region of interest" description="Disordered" evidence="1">
    <location>
        <begin position="1"/>
        <end position="34"/>
    </location>
</feature>
<dbReference type="AlphaFoldDB" id="A0A382BUT5"/>
<organism evidence="2">
    <name type="scientific">marine metagenome</name>
    <dbReference type="NCBI Taxonomy" id="408172"/>
    <lineage>
        <taxon>unclassified sequences</taxon>
        <taxon>metagenomes</taxon>
        <taxon>ecological metagenomes</taxon>
    </lineage>
</organism>
<dbReference type="EMBL" id="UINC01031468">
    <property type="protein sequence ID" value="SVB17565.1"/>
    <property type="molecule type" value="Genomic_DNA"/>
</dbReference>
<dbReference type="Gene3D" id="2.60.120.620">
    <property type="entry name" value="q2cbj1_9rhob like domain"/>
    <property type="match status" value="1"/>
</dbReference>
<sequence>CARGSRKQHFTLQGKTDHEVEAHGRDRGHGRRGVEAPTFPVVVTQQTRTDIEALDWLQTPGTVFFSDDAESEEGFDRYLEVRGLGDGRAPGDWRPVADAPWRRRLHRTHRVAGERYQHRRGWQVLGAGQSAKHGRDRVTCEEALAQLGATPDLLSDQEKTCLDERGYLPLPGILSDAQVEVLRARFDALVEEEGGAAGTEVHQEEGTNRLSDLANKGEVFEVCFTHPKVLACICHVLGNSIRLSSLNGRAALPGSGLQGLHADWGEAVEPGEYFVCNSIWLLSDFTQENGATRVVPGSNHSGRHPKEALEDAKATHPDEIVLTARAGTVVIFNSHTWHGGTLNRTDRPRYGLHSYFTRRDQKQQTDQKAFIRPETRQRLSDAALTILDV</sequence>
<gene>
    <name evidence="2" type="ORF">METZ01_LOCUS170419</name>
</gene>
<feature type="compositionally biased region" description="Basic and acidic residues" evidence="1">
    <location>
        <begin position="15"/>
        <end position="27"/>
    </location>
</feature>
<dbReference type="PANTHER" id="PTHR20883">
    <property type="entry name" value="PHYTANOYL-COA DIOXYGENASE DOMAIN CONTAINING 1"/>
    <property type="match status" value="1"/>
</dbReference>
<dbReference type="GO" id="GO:0016491">
    <property type="term" value="F:oxidoreductase activity"/>
    <property type="evidence" value="ECO:0007669"/>
    <property type="project" value="UniProtKB-ARBA"/>
</dbReference>
<evidence type="ECO:0008006" key="3">
    <source>
        <dbReference type="Google" id="ProtNLM"/>
    </source>
</evidence>
<dbReference type="PANTHER" id="PTHR20883:SF48">
    <property type="entry name" value="ECTOINE DIOXYGENASE"/>
    <property type="match status" value="1"/>
</dbReference>
<dbReference type="InterPro" id="IPR008775">
    <property type="entry name" value="Phytyl_CoA_dOase-like"/>
</dbReference>
<protein>
    <recommendedName>
        <fullName evidence="3">Phytanoyl-CoA dioxygenase</fullName>
    </recommendedName>
</protein>
<evidence type="ECO:0000313" key="2">
    <source>
        <dbReference type="EMBL" id="SVB17565.1"/>
    </source>
</evidence>